<dbReference type="EMBL" id="JAELUR010000003">
    <property type="protein sequence ID" value="KAG7433920.1"/>
    <property type="molecule type" value="Genomic_DNA"/>
</dbReference>
<evidence type="ECO:0000313" key="1">
    <source>
        <dbReference type="EMBL" id="KAG7433920.1"/>
    </source>
</evidence>
<dbReference type="AlphaFoldDB" id="A0A8J5Q5X3"/>
<reference evidence="1" key="1">
    <citation type="submission" date="2021-04" db="EMBL/GenBank/DDBJ databases">
        <title>First draft genome resource for Brassicaceae pathogens Fusarium oxysporum f. sp. raphani and Fusarium oxysporum f. sp. rapae.</title>
        <authorList>
            <person name="Asai S."/>
        </authorList>
    </citation>
    <scope>NUCLEOTIDE SEQUENCE</scope>
    <source>
        <strain evidence="1">Tf1262</strain>
    </source>
</reference>
<accession>A0A8J5Q5X3</accession>
<comment type="caution">
    <text evidence="1">The sequence shown here is derived from an EMBL/GenBank/DDBJ whole genome shotgun (WGS) entry which is preliminary data.</text>
</comment>
<protein>
    <submittedName>
        <fullName evidence="1">Uncharacterized protein</fullName>
    </submittedName>
</protein>
<sequence length="418" mass="47321">MAAALRGLRFSYDCSLIAKESVLWGDRWTSTQRVRVEGGEARIVKVEREGLGLNKTSTLHGFGWWLPGKFDWSTWRFTSDVGDRLAVGNDLLRQDYKRQWRVLKDIRDVHVRMWQAQSCHRALSRDVWRVALKSVSWKTGSDVTDEASMRYPESSPPSFCYDGLSNLFHDRQRDLSHTRPHLVAGNKIRSTSMKDLFDDLFSPSSTGTAMKRRRGWASLPYRIATRRSIELVEMALGAAAATQWATNLKRRLTWASVVRITPSSKSTGHVEPAVPTRKVNDADRQVSTQDDLSQLLSEACRRDLISSTRNCIGIDTLRLGRAVGAYNRGCIFPVVENGHPPQLRMVTRIRDKTLDELSQVFSELLEVGNVHPSSPGGASHPKLDSLAYHFRVPRHGKLSKKLQEVQQHSHEDSVIYSC</sequence>
<name>A0A8J5Q5X3_FUSOX</name>
<evidence type="ECO:0000313" key="2">
    <source>
        <dbReference type="Proteomes" id="UP000693942"/>
    </source>
</evidence>
<gene>
    <name evidence="1" type="ORF">Forpi1262_v003679</name>
</gene>
<dbReference type="Proteomes" id="UP000693942">
    <property type="component" value="Unassembled WGS sequence"/>
</dbReference>
<organism evidence="1 2">
    <name type="scientific">Fusarium oxysporum f. sp. raphani</name>
    <dbReference type="NCBI Taxonomy" id="96318"/>
    <lineage>
        <taxon>Eukaryota</taxon>
        <taxon>Fungi</taxon>
        <taxon>Dikarya</taxon>
        <taxon>Ascomycota</taxon>
        <taxon>Pezizomycotina</taxon>
        <taxon>Sordariomycetes</taxon>
        <taxon>Hypocreomycetidae</taxon>
        <taxon>Hypocreales</taxon>
        <taxon>Nectriaceae</taxon>
        <taxon>Fusarium</taxon>
        <taxon>Fusarium oxysporum species complex</taxon>
    </lineage>
</organism>
<proteinExistence type="predicted"/>